<organism evidence="2 4">
    <name type="scientific">Candidatus Segetimicrobium genomatis</name>
    <dbReference type="NCBI Taxonomy" id="2569760"/>
    <lineage>
        <taxon>Bacteria</taxon>
        <taxon>Bacillati</taxon>
        <taxon>Candidatus Sysuimicrobiota</taxon>
        <taxon>Candidatus Sysuimicrobiia</taxon>
        <taxon>Candidatus Sysuimicrobiales</taxon>
        <taxon>Candidatus Segetimicrobiaceae</taxon>
        <taxon>Candidatus Segetimicrobium</taxon>
    </lineage>
</organism>
<evidence type="ECO:0000313" key="4">
    <source>
        <dbReference type="Proteomes" id="UP000320048"/>
    </source>
</evidence>
<protein>
    <submittedName>
        <fullName evidence="2">Uncharacterized protein</fullName>
    </submittedName>
</protein>
<gene>
    <name evidence="3" type="ORF">E6H02_10685</name>
    <name evidence="2" type="ORF">E6H04_04085</name>
</gene>
<evidence type="ECO:0000313" key="3">
    <source>
        <dbReference type="EMBL" id="TMJ07964.1"/>
    </source>
</evidence>
<feature type="transmembrane region" description="Helical" evidence="1">
    <location>
        <begin position="99"/>
        <end position="122"/>
    </location>
</feature>
<keyword evidence="1" id="KW-0472">Membrane</keyword>
<evidence type="ECO:0000313" key="5">
    <source>
        <dbReference type="Proteomes" id="UP000320393"/>
    </source>
</evidence>
<dbReference type="Proteomes" id="UP000320048">
    <property type="component" value="Unassembled WGS sequence"/>
</dbReference>
<feature type="transmembrane region" description="Helical" evidence="1">
    <location>
        <begin position="58"/>
        <end position="79"/>
    </location>
</feature>
<keyword evidence="1" id="KW-1133">Transmembrane helix</keyword>
<dbReference type="AlphaFoldDB" id="A0A537JH58"/>
<reference evidence="4 5" key="1">
    <citation type="journal article" date="2019" name="Nat. Microbiol.">
        <title>Mediterranean grassland soil C-N compound turnover is dependent on rainfall and depth, and is mediated by genomically divergent microorganisms.</title>
        <authorList>
            <person name="Diamond S."/>
            <person name="Andeer P.F."/>
            <person name="Li Z."/>
            <person name="Crits-Christoph A."/>
            <person name="Burstein D."/>
            <person name="Anantharaman K."/>
            <person name="Lane K.R."/>
            <person name="Thomas B.C."/>
            <person name="Pan C."/>
            <person name="Northen T.R."/>
            <person name="Banfield J.F."/>
        </authorList>
    </citation>
    <scope>NUCLEOTIDE SEQUENCE [LARGE SCALE GENOMIC DNA]</scope>
    <source>
        <strain evidence="3">NP_5</strain>
        <strain evidence="2">NP_7</strain>
    </source>
</reference>
<name>A0A537JH58_9BACT</name>
<accession>A0A537JH58</accession>
<comment type="caution">
    <text evidence="2">The sequence shown here is derived from an EMBL/GenBank/DDBJ whole genome shotgun (WGS) entry which is preliminary data.</text>
</comment>
<evidence type="ECO:0000256" key="1">
    <source>
        <dbReference type="SAM" id="Phobius"/>
    </source>
</evidence>
<evidence type="ECO:0000313" key="2">
    <source>
        <dbReference type="EMBL" id="TMI82810.1"/>
    </source>
</evidence>
<keyword evidence="1" id="KW-0812">Transmembrane</keyword>
<sequence>MTGFIASMLSIANATGGRSMTDFGWYEWGRIASILSVLVALIPTVLRFRAAIARMQDLITEVAGVLLLLGGVVLYSEIVPKWLQFQVQMARLGQDVDNVPMFFFGSIGLMLLGGMLTLFGLVGRITASIKKK</sequence>
<proteinExistence type="predicted"/>
<dbReference type="Proteomes" id="UP000320393">
    <property type="component" value="Unassembled WGS sequence"/>
</dbReference>
<feature type="transmembrane region" description="Helical" evidence="1">
    <location>
        <begin position="28"/>
        <end position="46"/>
    </location>
</feature>
<dbReference type="EMBL" id="VBAO01000107">
    <property type="protein sequence ID" value="TMI82810.1"/>
    <property type="molecule type" value="Genomic_DNA"/>
</dbReference>
<dbReference type="EMBL" id="VBAM01000436">
    <property type="protein sequence ID" value="TMJ07964.1"/>
    <property type="molecule type" value="Genomic_DNA"/>
</dbReference>